<dbReference type="Pfam" id="PF08395">
    <property type="entry name" value="7tm_7"/>
    <property type="match status" value="1"/>
</dbReference>
<dbReference type="GO" id="GO:0005886">
    <property type="term" value="C:plasma membrane"/>
    <property type="evidence" value="ECO:0007669"/>
    <property type="project" value="UniProtKB-SubCell"/>
</dbReference>
<evidence type="ECO:0000256" key="4">
    <source>
        <dbReference type="ARBA" id="ARBA00022989"/>
    </source>
</evidence>
<dbReference type="GO" id="GO:0030424">
    <property type="term" value="C:axon"/>
    <property type="evidence" value="ECO:0007669"/>
    <property type="project" value="TreeGrafter"/>
</dbReference>
<dbReference type="EMBL" id="JALNTZ010000006">
    <property type="protein sequence ID" value="KAJ3650309.1"/>
    <property type="molecule type" value="Genomic_DNA"/>
</dbReference>
<feature type="transmembrane region" description="Helical" evidence="8">
    <location>
        <begin position="286"/>
        <end position="307"/>
    </location>
</feature>
<dbReference type="AlphaFoldDB" id="A0AA38IAB9"/>
<comment type="function">
    <text evidence="8">Gustatory receptor which mediates acceptance or avoidance behavior, depending on its substrates.</text>
</comment>
<accession>A0AA38IAB9</accession>
<proteinExistence type="inferred from homology"/>
<sequence>MESHYVYKSAYPIFLVSKILGLCGLNLDTTKGYTKSVWAWLWCFSLFILYLFCLVYYLSQSSTAVITKEQWMVETVTTLNTFTRVATLVLLTVTTLSTSQKNIRLLQRISEIDDDLKRLKTVNVKLKSHKCNKYFKIVAVCQVIHYIYYLIIHYVQLHDVCFIVVTTVATLNSGIVLHQFSLVTWLLKLRFQWINEDFIEFYNKYKKDHLFKTKEKSATHYIDALSTIHNKIRNIATTLQKNYAPMNLIIILKAAVSLTTTVHLMLDGHFIHSHEDKKLIDQVKEVSSAFTNVVYIALLTLTCTWTAREANRLATLQLQLPLKSRLVAMRVWNFVLNSKHDKLNFTCFNLFTIDEALFRTILGAVATFSIIILQFGATLQK</sequence>
<gene>
    <name evidence="9" type="ORF">Zmor_022004</name>
</gene>
<dbReference type="GO" id="GO:0043025">
    <property type="term" value="C:neuronal cell body"/>
    <property type="evidence" value="ECO:0007669"/>
    <property type="project" value="TreeGrafter"/>
</dbReference>
<feature type="transmembrane region" description="Helical" evidence="8">
    <location>
        <begin position="356"/>
        <end position="377"/>
    </location>
</feature>
<evidence type="ECO:0000256" key="3">
    <source>
        <dbReference type="ARBA" id="ARBA00022692"/>
    </source>
</evidence>
<reference evidence="9" key="1">
    <citation type="journal article" date="2023" name="G3 (Bethesda)">
        <title>Whole genome assemblies of Zophobas morio and Tenebrio molitor.</title>
        <authorList>
            <person name="Kaur S."/>
            <person name="Stinson S.A."/>
            <person name="diCenzo G.C."/>
        </authorList>
    </citation>
    <scope>NUCLEOTIDE SEQUENCE</scope>
    <source>
        <strain evidence="9">QUZm001</strain>
    </source>
</reference>
<feature type="transmembrane region" description="Helical" evidence="8">
    <location>
        <begin position="248"/>
        <end position="266"/>
    </location>
</feature>
<keyword evidence="3 8" id="KW-0812">Transmembrane</keyword>
<dbReference type="GO" id="GO:0008049">
    <property type="term" value="P:male courtship behavior"/>
    <property type="evidence" value="ECO:0007669"/>
    <property type="project" value="TreeGrafter"/>
</dbReference>
<dbReference type="GO" id="GO:0050909">
    <property type="term" value="P:sensory perception of taste"/>
    <property type="evidence" value="ECO:0007669"/>
    <property type="project" value="InterPro"/>
</dbReference>
<feature type="transmembrane region" description="Helical" evidence="8">
    <location>
        <begin position="134"/>
        <end position="156"/>
    </location>
</feature>
<keyword evidence="10" id="KW-1185">Reference proteome</keyword>
<evidence type="ECO:0000256" key="1">
    <source>
        <dbReference type="ARBA" id="ARBA00004651"/>
    </source>
</evidence>
<comment type="caution">
    <text evidence="9">The sequence shown here is derived from an EMBL/GenBank/DDBJ whole genome shotgun (WGS) entry which is preliminary data.</text>
</comment>
<dbReference type="PANTHER" id="PTHR21143">
    <property type="entry name" value="INVERTEBRATE GUSTATORY RECEPTOR"/>
    <property type="match status" value="1"/>
</dbReference>
<evidence type="ECO:0000313" key="10">
    <source>
        <dbReference type="Proteomes" id="UP001168821"/>
    </source>
</evidence>
<comment type="caution">
    <text evidence="8">Lacks conserved residue(s) required for the propagation of feature annotation.</text>
</comment>
<comment type="subcellular location">
    <subcellularLocation>
        <location evidence="1 8">Cell membrane</location>
        <topology evidence="1 8">Multi-pass membrane protein</topology>
    </subcellularLocation>
</comment>
<keyword evidence="2 8" id="KW-1003">Cell membrane</keyword>
<keyword evidence="4 8" id="KW-1133">Transmembrane helix</keyword>
<name>A0AA38IAB9_9CUCU</name>
<dbReference type="Proteomes" id="UP001168821">
    <property type="component" value="Unassembled WGS sequence"/>
</dbReference>
<evidence type="ECO:0000313" key="9">
    <source>
        <dbReference type="EMBL" id="KAJ3650309.1"/>
    </source>
</evidence>
<dbReference type="GO" id="GO:0007635">
    <property type="term" value="P:chemosensory behavior"/>
    <property type="evidence" value="ECO:0007669"/>
    <property type="project" value="TreeGrafter"/>
</dbReference>
<protein>
    <recommendedName>
        <fullName evidence="8">Gustatory receptor</fullName>
    </recommendedName>
</protein>
<evidence type="ECO:0000256" key="5">
    <source>
        <dbReference type="ARBA" id="ARBA00023136"/>
    </source>
</evidence>
<feature type="transmembrane region" description="Helical" evidence="8">
    <location>
        <begin position="162"/>
        <end position="187"/>
    </location>
</feature>
<evidence type="ECO:0000256" key="7">
    <source>
        <dbReference type="ARBA" id="ARBA00023224"/>
    </source>
</evidence>
<dbReference type="PANTHER" id="PTHR21143:SF104">
    <property type="entry name" value="GUSTATORY RECEPTOR 8A-RELATED"/>
    <property type="match status" value="1"/>
</dbReference>
<dbReference type="GO" id="GO:0030425">
    <property type="term" value="C:dendrite"/>
    <property type="evidence" value="ECO:0007669"/>
    <property type="project" value="TreeGrafter"/>
</dbReference>
<dbReference type="GO" id="GO:0007165">
    <property type="term" value="P:signal transduction"/>
    <property type="evidence" value="ECO:0007669"/>
    <property type="project" value="UniProtKB-KW"/>
</dbReference>
<keyword evidence="6 8" id="KW-0675">Receptor</keyword>
<keyword evidence="7 8" id="KW-0807">Transducer</keyword>
<organism evidence="9 10">
    <name type="scientific">Zophobas morio</name>
    <dbReference type="NCBI Taxonomy" id="2755281"/>
    <lineage>
        <taxon>Eukaryota</taxon>
        <taxon>Metazoa</taxon>
        <taxon>Ecdysozoa</taxon>
        <taxon>Arthropoda</taxon>
        <taxon>Hexapoda</taxon>
        <taxon>Insecta</taxon>
        <taxon>Pterygota</taxon>
        <taxon>Neoptera</taxon>
        <taxon>Endopterygota</taxon>
        <taxon>Coleoptera</taxon>
        <taxon>Polyphaga</taxon>
        <taxon>Cucujiformia</taxon>
        <taxon>Tenebrionidae</taxon>
        <taxon>Zophobas</taxon>
    </lineage>
</organism>
<keyword evidence="5 8" id="KW-0472">Membrane</keyword>
<evidence type="ECO:0000256" key="2">
    <source>
        <dbReference type="ARBA" id="ARBA00022475"/>
    </source>
</evidence>
<dbReference type="InterPro" id="IPR013604">
    <property type="entry name" value="7TM_chemorcpt"/>
</dbReference>
<feature type="transmembrane region" description="Helical" evidence="8">
    <location>
        <begin position="37"/>
        <end position="59"/>
    </location>
</feature>
<evidence type="ECO:0000256" key="6">
    <source>
        <dbReference type="ARBA" id="ARBA00023170"/>
    </source>
</evidence>
<comment type="similarity">
    <text evidence="8">Belongs to the insect chemoreceptor superfamily. Gustatory receptor (GR) family.</text>
</comment>
<evidence type="ECO:0000256" key="8">
    <source>
        <dbReference type="RuleBase" id="RU363108"/>
    </source>
</evidence>